<evidence type="ECO:0000259" key="10">
    <source>
        <dbReference type="PROSITE" id="PS50059"/>
    </source>
</evidence>
<dbReference type="InterPro" id="IPR001179">
    <property type="entry name" value="PPIase_FKBP_dom"/>
</dbReference>
<dbReference type="InterPro" id="IPR037041">
    <property type="entry name" value="Trigger_fac_C_sf"/>
</dbReference>
<keyword evidence="5 7" id="KW-0413">Isomerase</keyword>
<feature type="domain" description="PPIase FKBP-type" evidence="10">
    <location>
        <begin position="112"/>
        <end position="182"/>
    </location>
</feature>
<dbReference type="Gene3D" id="3.10.50.40">
    <property type="match status" value="1"/>
</dbReference>
<gene>
    <name evidence="11" type="primary">tig</name>
    <name evidence="11" type="ORF">JJN12_09580</name>
</gene>
<comment type="subcellular location">
    <subcellularLocation>
        <location evidence="2">Cytoplasm</location>
    </subcellularLocation>
</comment>
<name>A0ABS1J1T9_9FIRM</name>
<evidence type="ECO:0000256" key="3">
    <source>
        <dbReference type="ARBA" id="ARBA00022618"/>
    </source>
</evidence>
<protein>
    <recommendedName>
        <fullName evidence="7">peptidylprolyl isomerase</fullName>
        <ecNumber evidence="7">5.2.1.8</ecNumber>
    </recommendedName>
</protein>
<evidence type="ECO:0000313" key="12">
    <source>
        <dbReference type="Proteomes" id="UP000604730"/>
    </source>
</evidence>
<dbReference type="SUPFAM" id="SSF54534">
    <property type="entry name" value="FKBP-like"/>
    <property type="match status" value="1"/>
</dbReference>
<proteinExistence type="predicted"/>
<dbReference type="RefSeq" id="WP_208429468.1">
    <property type="nucleotide sequence ID" value="NZ_JAEPRJ010000001.1"/>
</dbReference>
<evidence type="ECO:0000256" key="2">
    <source>
        <dbReference type="ARBA" id="ARBA00004496"/>
    </source>
</evidence>
<evidence type="ECO:0000313" key="11">
    <source>
        <dbReference type="EMBL" id="MBK5898020.1"/>
    </source>
</evidence>
<dbReference type="Proteomes" id="UP000604730">
    <property type="component" value="Unassembled WGS sequence"/>
</dbReference>
<keyword evidence="6" id="KW-0131">Cell cycle</keyword>
<dbReference type="InterPro" id="IPR005215">
    <property type="entry name" value="Trig_fac"/>
</dbReference>
<keyword evidence="4 7" id="KW-0697">Rotamase</keyword>
<dbReference type="Gene3D" id="1.10.3120.10">
    <property type="entry name" value="Trigger factor, C-terminal domain"/>
    <property type="match status" value="1"/>
</dbReference>
<feature type="compositionally biased region" description="Low complexity" evidence="8">
    <location>
        <begin position="26"/>
        <end position="49"/>
    </location>
</feature>
<dbReference type="EMBL" id="JAEPRJ010000001">
    <property type="protein sequence ID" value="MBK5898020.1"/>
    <property type="molecule type" value="Genomic_DNA"/>
</dbReference>
<dbReference type="PIRSF" id="PIRSF003095">
    <property type="entry name" value="Trigger_factor"/>
    <property type="match status" value="1"/>
</dbReference>
<sequence length="389" mass="42295">MKKRVYLMTAISAVAIALTACGGNSGSSKSGSTGSASGSAVSSGSAATGSAVDNGAVIEFNPSDYIEKLANYKGVEYTKVDTVVTDAEVEEKVKEFLKNYPEKITDREIKKGDTVNIDYEGKKDGVAFDGGTAKGTDLNIGSGSFIPGFEDGLIGKKPGETVDLNLTFPKDYHSEELKGAKVVFTVKINYIVGKAPKKLTDELVKENTEFATSADYEEDVRKKLEESKKDAAKESIQREVIEKVVTESAVKSVPKEAEDRYYTQIMNYWNNLAAQYGLKLEDIVKNQFKLTEEEFDKEVKAQATNSAKQLVVVRAIAEAEKLEVTDDEYKTALNTYYENSGAKGSIDIAAYESQVGKGNLMDLILLDKVGAYIVKNGKEVAAKTETKTK</sequence>
<dbReference type="PROSITE" id="PS50059">
    <property type="entry name" value="FKBP_PPIASE"/>
    <property type="match status" value="1"/>
</dbReference>
<evidence type="ECO:0000256" key="1">
    <source>
        <dbReference type="ARBA" id="ARBA00000971"/>
    </source>
</evidence>
<dbReference type="InterPro" id="IPR008880">
    <property type="entry name" value="Trigger_fac_C"/>
</dbReference>
<evidence type="ECO:0000256" key="5">
    <source>
        <dbReference type="ARBA" id="ARBA00023235"/>
    </source>
</evidence>
<dbReference type="InterPro" id="IPR027304">
    <property type="entry name" value="Trigger_fact/SurA_dom_sf"/>
</dbReference>
<organism evidence="11 12">
    <name type="scientific">Catonella massiliensis</name>
    <dbReference type="NCBI Taxonomy" id="2799636"/>
    <lineage>
        <taxon>Bacteria</taxon>
        <taxon>Bacillati</taxon>
        <taxon>Bacillota</taxon>
        <taxon>Clostridia</taxon>
        <taxon>Lachnospirales</taxon>
        <taxon>Lachnospiraceae</taxon>
        <taxon>Catonella</taxon>
    </lineage>
</organism>
<dbReference type="GO" id="GO:0003755">
    <property type="term" value="F:peptidyl-prolyl cis-trans isomerase activity"/>
    <property type="evidence" value="ECO:0007669"/>
    <property type="project" value="UniProtKB-EC"/>
</dbReference>
<dbReference type="SUPFAM" id="SSF109998">
    <property type="entry name" value="Triger factor/SurA peptide-binding domain-like"/>
    <property type="match status" value="1"/>
</dbReference>
<dbReference type="InterPro" id="IPR046357">
    <property type="entry name" value="PPIase_dom_sf"/>
</dbReference>
<dbReference type="Pfam" id="PF05698">
    <property type="entry name" value="Trigger_C"/>
    <property type="match status" value="1"/>
</dbReference>
<keyword evidence="9" id="KW-0732">Signal</keyword>
<dbReference type="EC" id="5.2.1.8" evidence="7"/>
<comment type="caution">
    <text evidence="11">The sequence shown here is derived from an EMBL/GenBank/DDBJ whole genome shotgun (WGS) entry which is preliminary data.</text>
</comment>
<feature type="chain" id="PRO_5046502196" description="peptidylprolyl isomerase" evidence="9">
    <location>
        <begin position="23"/>
        <end position="389"/>
    </location>
</feature>
<feature type="signal peptide" evidence="9">
    <location>
        <begin position="1"/>
        <end position="22"/>
    </location>
</feature>
<comment type="catalytic activity">
    <reaction evidence="1 7">
        <text>[protein]-peptidylproline (omega=180) = [protein]-peptidylproline (omega=0)</text>
        <dbReference type="Rhea" id="RHEA:16237"/>
        <dbReference type="Rhea" id="RHEA-COMP:10747"/>
        <dbReference type="Rhea" id="RHEA-COMP:10748"/>
        <dbReference type="ChEBI" id="CHEBI:83833"/>
        <dbReference type="ChEBI" id="CHEBI:83834"/>
        <dbReference type="EC" id="5.2.1.8"/>
    </reaction>
</comment>
<evidence type="ECO:0000256" key="6">
    <source>
        <dbReference type="ARBA" id="ARBA00023306"/>
    </source>
</evidence>
<evidence type="ECO:0000256" key="8">
    <source>
        <dbReference type="SAM" id="MobiDB-lite"/>
    </source>
</evidence>
<keyword evidence="3" id="KW-0132">Cell division</keyword>
<feature type="region of interest" description="Disordered" evidence="8">
    <location>
        <begin position="23"/>
        <end position="49"/>
    </location>
</feature>
<keyword evidence="12" id="KW-1185">Reference proteome</keyword>
<evidence type="ECO:0000256" key="4">
    <source>
        <dbReference type="ARBA" id="ARBA00023110"/>
    </source>
</evidence>
<dbReference type="PROSITE" id="PS51257">
    <property type="entry name" value="PROKAR_LIPOPROTEIN"/>
    <property type="match status" value="1"/>
</dbReference>
<dbReference type="Pfam" id="PF00254">
    <property type="entry name" value="FKBP_C"/>
    <property type="match status" value="1"/>
</dbReference>
<dbReference type="NCBIfam" id="TIGR00115">
    <property type="entry name" value="tig"/>
    <property type="match status" value="1"/>
</dbReference>
<evidence type="ECO:0000256" key="7">
    <source>
        <dbReference type="PROSITE-ProRule" id="PRU00277"/>
    </source>
</evidence>
<reference evidence="11 12" key="1">
    <citation type="submission" date="2021-01" db="EMBL/GenBank/DDBJ databases">
        <title>Isolation and description of Catonella massiliensis sp. nov., a novel Catonella species, isolated from a stable periodontitis subject.</title>
        <authorList>
            <person name="Antezack A."/>
            <person name="Boxberger M."/>
            <person name="La Scola B."/>
            <person name="Monnet-Corti V."/>
        </authorList>
    </citation>
    <scope>NUCLEOTIDE SEQUENCE [LARGE SCALE GENOMIC DNA]</scope>
    <source>
        <strain evidence="11 12">Marseille-Q4567</strain>
    </source>
</reference>
<accession>A0ABS1J1T9</accession>
<evidence type="ECO:0000256" key="9">
    <source>
        <dbReference type="SAM" id="SignalP"/>
    </source>
</evidence>